<dbReference type="InterPro" id="IPR004117">
    <property type="entry name" value="7tm6_olfct_rcpt"/>
</dbReference>
<organism evidence="11 12">
    <name type="scientific">Nezara viridula</name>
    <name type="common">Southern green stink bug</name>
    <name type="synonym">Cimex viridulus</name>
    <dbReference type="NCBI Taxonomy" id="85310"/>
    <lineage>
        <taxon>Eukaryota</taxon>
        <taxon>Metazoa</taxon>
        <taxon>Ecdysozoa</taxon>
        <taxon>Arthropoda</taxon>
        <taxon>Hexapoda</taxon>
        <taxon>Insecta</taxon>
        <taxon>Pterygota</taxon>
        <taxon>Neoptera</taxon>
        <taxon>Paraneoptera</taxon>
        <taxon>Hemiptera</taxon>
        <taxon>Heteroptera</taxon>
        <taxon>Panheteroptera</taxon>
        <taxon>Pentatomomorpha</taxon>
        <taxon>Pentatomoidea</taxon>
        <taxon>Pentatomidae</taxon>
        <taxon>Pentatominae</taxon>
        <taxon>Nezara</taxon>
    </lineage>
</organism>
<keyword evidence="4 10" id="KW-0812">Transmembrane</keyword>
<dbReference type="OrthoDB" id="10401263at2759"/>
<dbReference type="PANTHER" id="PTHR21137:SF35">
    <property type="entry name" value="ODORANT RECEPTOR 19A-RELATED"/>
    <property type="match status" value="1"/>
</dbReference>
<evidence type="ECO:0000256" key="10">
    <source>
        <dbReference type="SAM" id="Phobius"/>
    </source>
</evidence>
<keyword evidence="8" id="KW-0675">Receptor</keyword>
<keyword evidence="6 10" id="KW-1133">Transmembrane helix</keyword>
<keyword evidence="2" id="KW-1003">Cell membrane</keyword>
<comment type="subcellular location">
    <subcellularLocation>
        <location evidence="1">Cell membrane</location>
        <topology evidence="1">Multi-pass membrane protein</topology>
    </subcellularLocation>
</comment>
<evidence type="ECO:0000313" key="12">
    <source>
        <dbReference type="Proteomes" id="UP001152798"/>
    </source>
</evidence>
<protein>
    <recommendedName>
        <fullName evidence="13">Odorant receptor</fullName>
    </recommendedName>
</protein>
<accession>A0A9P0HEZ1</accession>
<dbReference type="PANTHER" id="PTHR21137">
    <property type="entry name" value="ODORANT RECEPTOR"/>
    <property type="match status" value="1"/>
</dbReference>
<dbReference type="AlphaFoldDB" id="A0A9P0HEZ1"/>
<name>A0A9P0HEZ1_NEZVI</name>
<feature type="transmembrane region" description="Helical" evidence="10">
    <location>
        <begin position="144"/>
        <end position="167"/>
    </location>
</feature>
<evidence type="ECO:0000256" key="6">
    <source>
        <dbReference type="ARBA" id="ARBA00022989"/>
    </source>
</evidence>
<keyword evidence="3" id="KW-0716">Sensory transduction</keyword>
<evidence type="ECO:0000256" key="9">
    <source>
        <dbReference type="ARBA" id="ARBA00023224"/>
    </source>
</evidence>
<evidence type="ECO:0000256" key="4">
    <source>
        <dbReference type="ARBA" id="ARBA00022692"/>
    </source>
</evidence>
<evidence type="ECO:0000256" key="5">
    <source>
        <dbReference type="ARBA" id="ARBA00022725"/>
    </source>
</evidence>
<evidence type="ECO:0000256" key="2">
    <source>
        <dbReference type="ARBA" id="ARBA00022475"/>
    </source>
</evidence>
<keyword evidence="7 10" id="KW-0472">Membrane</keyword>
<dbReference type="Proteomes" id="UP001152798">
    <property type="component" value="Chromosome 4"/>
</dbReference>
<feature type="transmembrane region" description="Helical" evidence="10">
    <location>
        <begin position="49"/>
        <end position="70"/>
    </location>
</feature>
<evidence type="ECO:0000256" key="7">
    <source>
        <dbReference type="ARBA" id="ARBA00023136"/>
    </source>
</evidence>
<evidence type="ECO:0000256" key="3">
    <source>
        <dbReference type="ARBA" id="ARBA00022606"/>
    </source>
</evidence>
<dbReference type="GO" id="GO:0005886">
    <property type="term" value="C:plasma membrane"/>
    <property type="evidence" value="ECO:0007669"/>
    <property type="project" value="UniProtKB-SubCell"/>
</dbReference>
<evidence type="ECO:0008006" key="13">
    <source>
        <dbReference type="Google" id="ProtNLM"/>
    </source>
</evidence>
<dbReference type="GO" id="GO:0004984">
    <property type="term" value="F:olfactory receptor activity"/>
    <property type="evidence" value="ECO:0007669"/>
    <property type="project" value="InterPro"/>
</dbReference>
<feature type="transmembrane region" description="Helical" evidence="10">
    <location>
        <begin position="82"/>
        <end position="100"/>
    </location>
</feature>
<evidence type="ECO:0000313" key="11">
    <source>
        <dbReference type="EMBL" id="CAH1400416.1"/>
    </source>
</evidence>
<proteinExistence type="predicted"/>
<dbReference type="GO" id="GO:0005549">
    <property type="term" value="F:odorant binding"/>
    <property type="evidence" value="ECO:0007669"/>
    <property type="project" value="InterPro"/>
</dbReference>
<evidence type="ECO:0000256" key="1">
    <source>
        <dbReference type="ARBA" id="ARBA00004651"/>
    </source>
</evidence>
<evidence type="ECO:0000256" key="8">
    <source>
        <dbReference type="ARBA" id="ARBA00023170"/>
    </source>
</evidence>
<sequence length="277" mass="31381">MLSCFFGKNTVLENWDENSEKYYIKKAYKENYGFWMTQGGFYPGVGVEACLYIPASMALSVIFAMTVVSISNSEIAVKSESVHFVAFLAIELTAMITFIYHKKIIDEIYLAMGQKFYDYENTLDEECYEVIASAYKAGRSRKKIFHNLFVGCSMSTLLTASIARPIISYLIGDPDPDDGILRLVPVPIWTPFRSKSWQVNLIFFLAEEIVAYVTPGIVFGCILFIVCASEDVGAQLIILGQSLKSVVRRGERLDMPREEALRLCFNHSIKHHQLILK</sequence>
<keyword evidence="9" id="KW-0807">Transducer</keyword>
<gene>
    <name evidence="11" type="ORF">NEZAVI_LOCUS9660</name>
</gene>
<dbReference type="EMBL" id="OV725080">
    <property type="protein sequence ID" value="CAH1400416.1"/>
    <property type="molecule type" value="Genomic_DNA"/>
</dbReference>
<feature type="transmembrane region" description="Helical" evidence="10">
    <location>
        <begin position="209"/>
        <end position="228"/>
    </location>
</feature>
<keyword evidence="5" id="KW-0552">Olfaction</keyword>
<keyword evidence="12" id="KW-1185">Reference proteome</keyword>
<dbReference type="GO" id="GO:0007165">
    <property type="term" value="P:signal transduction"/>
    <property type="evidence" value="ECO:0007669"/>
    <property type="project" value="UniProtKB-KW"/>
</dbReference>
<reference evidence="11" key="1">
    <citation type="submission" date="2022-01" db="EMBL/GenBank/DDBJ databases">
        <authorList>
            <person name="King R."/>
        </authorList>
    </citation>
    <scope>NUCLEOTIDE SEQUENCE</scope>
</reference>